<feature type="region of interest" description="Disordered" evidence="1">
    <location>
        <begin position="1"/>
        <end position="22"/>
    </location>
</feature>
<evidence type="ECO:0000259" key="2">
    <source>
        <dbReference type="PROSITE" id="PS00028"/>
    </source>
</evidence>
<dbReference type="InParanoid" id="H0ECG7"/>
<comment type="caution">
    <text evidence="3">The sequence shown here is derived from an EMBL/GenBank/DDBJ whole genome shotgun (WGS) entry which is preliminary data.</text>
</comment>
<dbReference type="HOGENOM" id="CLU_980218_0_0_1"/>
<proteinExistence type="predicted"/>
<dbReference type="InterPro" id="IPR013087">
    <property type="entry name" value="Znf_C2H2_type"/>
</dbReference>
<feature type="domain" description="C2H2-type" evidence="2">
    <location>
        <begin position="216"/>
        <end position="239"/>
    </location>
</feature>
<evidence type="ECO:0000256" key="1">
    <source>
        <dbReference type="SAM" id="MobiDB-lite"/>
    </source>
</evidence>
<dbReference type="OrthoDB" id="7295497at2759"/>
<gene>
    <name evidence="3" type="ORF">M7I_0105</name>
</gene>
<protein>
    <recommendedName>
        <fullName evidence="2">C2H2-type domain-containing protein</fullName>
    </recommendedName>
</protein>
<dbReference type="Proteomes" id="UP000005446">
    <property type="component" value="Unassembled WGS sequence"/>
</dbReference>
<name>H0ECG7_GLAL7</name>
<dbReference type="EMBL" id="AGUE01000004">
    <property type="protein sequence ID" value="EHL03753.1"/>
    <property type="molecule type" value="Genomic_DNA"/>
</dbReference>
<dbReference type="PROSITE" id="PS00028">
    <property type="entry name" value="ZINC_FINGER_C2H2_1"/>
    <property type="match status" value="1"/>
</dbReference>
<accession>H0ECG7</accession>
<evidence type="ECO:0000313" key="4">
    <source>
        <dbReference type="Proteomes" id="UP000005446"/>
    </source>
</evidence>
<reference evidence="3 4" key="1">
    <citation type="journal article" date="2012" name="Eukaryot. Cell">
        <title>Genome sequence of the fungus Glarea lozoyensis: the first genome sequence of a species from the Helotiaceae family.</title>
        <authorList>
            <person name="Youssar L."/>
            <person name="Gruening B.A."/>
            <person name="Erxleben A."/>
            <person name="Guenther S."/>
            <person name="Huettel W."/>
        </authorList>
    </citation>
    <scope>NUCLEOTIDE SEQUENCE [LARGE SCALE GENOMIC DNA]</scope>
    <source>
        <strain evidence="4">ATCC 74030 / MF5533</strain>
    </source>
</reference>
<organism evidence="3 4">
    <name type="scientific">Glarea lozoyensis (strain ATCC 74030 / MF5533)</name>
    <dbReference type="NCBI Taxonomy" id="1104152"/>
    <lineage>
        <taxon>Eukaryota</taxon>
        <taxon>Fungi</taxon>
        <taxon>Dikarya</taxon>
        <taxon>Ascomycota</taxon>
        <taxon>Pezizomycotina</taxon>
        <taxon>Leotiomycetes</taxon>
        <taxon>Helotiales</taxon>
        <taxon>Helotiaceae</taxon>
        <taxon>Glarea</taxon>
    </lineage>
</organism>
<dbReference type="AlphaFoldDB" id="H0ECG7"/>
<sequence length="284" mass="31330">MEENPHLSLVPLPNEGFGGAEGEAALLSGNQQPSEETPQAPNLHHDFYPAHYMHDGTGLHRTHNNLGSIDASTAPSEQDNFGVHFSGSQPFRIATNHISDAFSDDVASLRLADTGLLDNGFFSLRSIQRPPMDHFERNLVYSNAIGVMNMDNENSGPMSIHAGMNAFEDILPRDSTTLWDTPVSLGYSAAPPAPTNINPEAMTGAPVMMTYQRTPCTQPGCTQTVSRRTDLPRHLSSVHGINRRRHLCPHVTCPKSHGVGYSRSDKLREHLWKEHGAQRRVRRT</sequence>
<keyword evidence="4" id="KW-1185">Reference proteome</keyword>
<evidence type="ECO:0000313" key="3">
    <source>
        <dbReference type="EMBL" id="EHL03753.1"/>
    </source>
</evidence>